<sequence length="337" mass="36191">MPTSTPPPRRTTIYDIARIAGVSHTTVSRYLRFDGQGVRDATKEAISAAIDELGYRPNLAARAMRTRRTGRLAILLPAGQAAGAVRMLVGATEKAHAHGYQIEGVTLDGSAETLAVRMLELAESGMFEGVLSLTPLLADPPGKAPPPTPIVVAAEYDEELRAMGELADATPIAEIIEGLASAGHRTFLHVAGDRDYPTARSRERVYLETVQRLGLHSAGVVGGDWSPETSRRAILDLPAAERVTAVIAANDILAAAAVRGAHERGWRVPDDMVITGWDNNPVGAWLFPALTTVEVDYEELGRRAMHRLVALVRGEAPPEQNGLVATVLWRRSTGHSD</sequence>
<dbReference type="SMART" id="SM00354">
    <property type="entry name" value="HTH_LACI"/>
    <property type="match status" value="1"/>
</dbReference>
<dbReference type="InterPro" id="IPR028082">
    <property type="entry name" value="Peripla_BP_I"/>
</dbReference>
<gene>
    <name evidence="5" type="ORF">P8A20_05200</name>
</gene>
<keyword evidence="2 5" id="KW-0238">DNA-binding</keyword>
<evidence type="ECO:0000313" key="6">
    <source>
        <dbReference type="Proteomes" id="UP001224433"/>
    </source>
</evidence>
<dbReference type="InterPro" id="IPR046335">
    <property type="entry name" value="LacI/GalR-like_sensor"/>
</dbReference>
<dbReference type="PROSITE" id="PS00356">
    <property type="entry name" value="HTH_LACI_1"/>
    <property type="match status" value="1"/>
</dbReference>
<dbReference type="Gene3D" id="1.10.260.40">
    <property type="entry name" value="lambda repressor-like DNA-binding domains"/>
    <property type="match status" value="1"/>
</dbReference>
<dbReference type="EMBL" id="CP120983">
    <property type="protein sequence ID" value="WLQ63030.1"/>
    <property type="molecule type" value="Genomic_DNA"/>
</dbReference>
<dbReference type="Gene3D" id="3.40.50.2300">
    <property type="match status" value="2"/>
</dbReference>
<evidence type="ECO:0000259" key="4">
    <source>
        <dbReference type="PROSITE" id="PS50932"/>
    </source>
</evidence>
<accession>A0ABY9J5X8</accession>
<protein>
    <submittedName>
        <fullName evidence="5">LacI family DNA-binding transcriptional regulator</fullName>
    </submittedName>
</protein>
<dbReference type="RefSeq" id="WP_306102969.1">
    <property type="nucleotide sequence ID" value="NZ_CP120983.1"/>
</dbReference>
<dbReference type="PROSITE" id="PS50932">
    <property type="entry name" value="HTH_LACI_2"/>
    <property type="match status" value="1"/>
</dbReference>
<evidence type="ECO:0000313" key="5">
    <source>
        <dbReference type="EMBL" id="WLQ63030.1"/>
    </source>
</evidence>
<dbReference type="SUPFAM" id="SSF53822">
    <property type="entry name" value="Periplasmic binding protein-like I"/>
    <property type="match status" value="1"/>
</dbReference>
<reference evidence="5 6" key="1">
    <citation type="submission" date="2023-03" db="EMBL/GenBank/DDBJ databases">
        <title>Isolation and description of six Streptomyces strains from soil environments, able to metabolize different microbial glucans.</title>
        <authorList>
            <person name="Widen T."/>
            <person name="Larsbrink J."/>
        </authorList>
    </citation>
    <scope>NUCLEOTIDE SEQUENCE [LARGE SCALE GENOMIC DNA]</scope>
    <source>
        <strain evidence="5 6">Alt3</strain>
    </source>
</reference>
<organism evidence="5 6">
    <name type="scientific">Streptomyces glycanivorans</name>
    <dbReference type="NCBI Taxonomy" id="3033808"/>
    <lineage>
        <taxon>Bacteria</taxon>
        <taxon>Bacillati</taxon>
        <taxon>Actinomycetota</taxon>
        <taxon>Actinomycetes</taxon>
        <taxon>Kitasatosporales</taxon>
        <taxon>Streptomycetaceae</taxon>
        <taxon>Streptomyces</taxon>
    </lineage>
</organism>
<proteinExistence type="predicted"/>
<keyword evidence="6" id="KW-1185">Reference proteome</keyword>
<dbReference type="GO" id="GO:0003677">
    <property type="term" value="F:DNA binding"/>
    <property type="evidence" value="ECO:0007669"/>
    <property type="project" value="UniProtKB-KW"/>
</dbReference>
<dbReference type="PANTHER" id="PTHR30146">
    <property type="entry name" value="LACI-RELATED TRANSCRIPTIONAL REPRESSOR"/>
    <property type="match status" value="1"/>
</dbReference>
<dbReference type="Pfam" id="PF13377">
    <property type="entry name" value="Peripla_BP_3"/>
    <property type="match status" value="1"/>
</dbReference>
<dbReference type="PANTHER" id="PTHR30146:SF109">
    <property type="entry name" value="HTH-TYPE TRANSCRIPTIONAL REGULATOR GALS"/>
    <property type="match status" value="1"/>
</dbReference>
<evidence type="ECO:0000256" key="2">
    <source>
        <dbReference type="ARBA" id="ARBA00023125"/>
    </source>
</evidence>
<feature type="domain" description="HTH lacI-type" evidence="4">
    <location>
        <begin position="11"/>
        <end position="66"/>
    </location>
</feature>
<dbReference type="SUPFAM" id="SSF47413">
    <property type="entry name" value="lambda repressor-like DNA-binding domains"/>
    <property type="match status" value="1"/>
</dbReference>
<dbReference type="CDD" id="cd01392">
    <property type="entry name" value="HTH_LacI"/>
    <property type="match status" value="1"/>
</dbReference>
<keyword evidence="1" id="KW-0805">Transcription regulation</keyword>
<keyword evidence="3" id="KW-0804">Transcription</keyword>
<evidence type="ECO:0000256" key="3">
    <source>
        <dbReference type="ARBA" id="ARBA00023163"/>
    </source>
</evidence>
<dbReference type="Pfam" id="PF00356">
    <property type="entry name" value="LacI"/>
    <property type="match status" value="1"/>
</dbReference>
<name>A0ABY9J5X8_9ACTN</name>
<dbReference type="Proteomes" id="UP001224433">
    <property type="component" value="Chromosome"/>
</dbReference>
<evidence type="ECO:0000256" key="1">
    <source>
        <dbReference type="ARBA" id="ARBA00023015"/>
    </source>
</evidence>
<dbReference type="InterPro" id="IPR000843">
    <property type="entry name" value="HTH_LacI"/>
</dbReference>
<dbReference type="InterPro" id="IPR010982">
    <property type="entry name" value="Lambda_DNA-bd_dom_sf"/>
</dbReference>